<evidence type="ECO:0000256" key="2">
    <source>
        <dbReference type="ARBA" id="ARBA00022801"/>
    </source>
</evidence>
<dbReference type="InterPro" id="IPR037152">
    <property type="entry name" value="L-asparaginase_N_sf"/>
</dbReference>
<dbReference type="PANTHER" id="PTHR11707">
    <property type="entry name" value="L-ASPARAGINASE"/>
    <property type="match status" value="1"/>
</dbReference>
<dbReference type="Pfam" id="PF00710">
    <property type="entry name" value="Asparaginase"/>
    <property type="match status" value="1"/>
</dbReference>
<proteinExistence type="inferred from homology"/>
<dbReference type="InterPro" id="IPR036152">
    <property type="entry name" value="Asp/glu_Ase-like_sf"/>
</dbReference>
<evidence type="ECO:0000256" key="6">
    <source>
        <dbReference type="PROSITE-ProRule" id="PRU10100"/>
    </source>
</evidence>
<feature type="active site" description="O-isoaspartyl threonine intermediate" evidence="3">
    <location>
        <position position="16"/>
    </location>
</feature>
<protein>
    <submittedName>
        <fullName evidence="9">Asparaginase</fullName>
        <ecNumber evidence="9">3.5.1.1</ecNumber>
    </submittedName>
</protein>
<keyword evidence="2 9" id="KW-0378">Hydrolase</keyword>
<dbReference type="AlphaFoldDB" id="F0Q2B2"/>
<dbReference type="Gene3D" id="3.40.50.1170">
    <property type="entry name" value="L-asparaginase, N-terminal domain"/>
    <property type="match status" value="1"/>
</dbReference>
<comment type="similarity">
    <text evidence="1">Belongs to the asparaginase 1 family.</text>
</comment>
<dbReference type="Pfam" id="PF17763">
    <property type="entry name" value="Asparaginase_C"/>
    <property type="match status" value="1"/>
</dbReference>
<feature type="active site" evidence="5">
    <location>
        <position position="16"/>
    </location>
</feature>
<dbReference type="InterPro" id="IPR027474">
    <property type="entry name" value="L-asparaginase_N"/>
</dbReference>
<dbReference type="PIRSF" id="PIRSF001220">
    <property type="entry name" value="L-ASNase_gatD"/>
    <property type="match status" value="1"/>
</dbReference>
<evidence type="ECO:0000259" key="7">
    <source>
        <dbReference type="Pfam" id="PF00710"/>
    </source>
</evidence>
<dbReference type="InterPro" id="IPR006034">
    <property type="entry name" value="Asparaginase/glutaminase-like"/>
</dbReference>
<dbReference type="SUPFAM" id="SSF53774">
    <property type="entry name" value="Glutaminase/Asparaginase"/>
    <property type="match status" value="1"/>
</dbReference>
<dbReference type="InterPro" id="IPR040919">
    <property type="entry name" value="Asparaginase_C"/>
</dbReference>
<feature type="domain" description="L-asparaginase N-terminal" evidence="7">
    <location>
        <begin position="7"/>
        <end position="200"/>
    </location>
</feature>
<dbReference type="PIRSF" id="PIRSF500176">
    <property type="entry name" value="L_ASNase"/>
    <property type="match status" value="1"/>
</dbReference>
<dbReference type="OrthoDB" id="9788068at2"/>
<dbReference type="FunFam" id="3.40.50.1170:FF:000001">
    <property type="entry name" value="L-asparaginase 2"/>
    <property type="match status" value="1"/>
</dbReference>
<dbReference type="RefSeq" id="WP_013595060.1">
    <property type="nucleotide sequence ID" value="NC_015138.1"/>
</dbReference>
<sequence length="328" mass="33591">MQVFAGKILVLGTGGTIAGTAGSAEDNIGYTAAQVGIDQLLAAVPGLARAAGGARLEAEQVAQIDSKDMDGAVWRALALRCEAALADPGVRAVVVTHGTDTLEETAWFLHRMLAGARDKPVVLVSAMRPATALAPDGPQNLLDAVAVAATPGVRGVVAVAAGELHGAQRVQKVHPYRLNAFASGEAGPLGWVEEGRVRLAAGWPTAESSESSAEARAALEALRNGAEWPRVEVVVSHAGASGRMVDLLVADGVHGLAVAATGNGTLHHQLQAALERAQAAGVAVRVATRCPLGQLLPRPGDTLPATQGLSVVKARVELLLERLAKLQA</sequence>
<dbReference type="InterPro" id="IPR027475">
    <property type="entry name" value="Asparaginase/glutaminase_AS2"/>
</dbReference>
<evidence type="ECO:0000256" key="3">
    <source>
        <dbReference type="PIRSR" id="PIRSR001220-1"/>
    </source>
</evidence>
<accession>F0Q2B2</accession>
<dbReference type="GO" id="GO:0006528">
    <property type="term" value="P:asparagine metabolic process"/>
    <property type="evidence" value="ECO:0007669"/>
    <property type="project" value="InterPro"/>
</dbReference>
<feature type="active site" evidence="6">
    <location>
        <position position="99"/>
    </location>
</feature>
<evidence type="ECO:0000259" key="8">
    <source>
        <dbReference type="Pfam" id="PF17763"/>
    </source>
</evidence>
<dbReference type="KEGG" id="aaa:Acav_2648"/>
<dbReference type="CDD" id="cd08964">
    <property type="entry name" value="L-asparaginase_II"/>
    <property type="match status" value="1"/>
</dbReference>
<reference evidence="9" key="1">
    <citation type="submission" date="2011-02" db="EMBL/GenBank/DDBJ databases">
        <title>Complete sequence of Acidovorax avenae subsp. avenae ATCC 19860.</title>
        <authorList>
            <consortium name="US DOE Joint Genome Institute"/>
            <person name="Lucas S."/>
            <person name="Copeland A."/>
            <person name="Lapidus A."/>
            <person name="Cheng J.-F."/>
            <person name="Goodwin L."/>
            <person name="Pitluck S."/>
            <person name="Chertkov O."/>
            <person name="Held B."/>
            <person name="Detter J.C."/>
            <person name="Han C."/>
            <person name="Tapia R."/>
            <person name="Land M."/>
            <person name="Hauser L."/>
            <person name="Kyrpides N."/>
            <person name="Ivanova N."/>
            <person name="Ovchinnikova G."/>
            <person name="Pagani I."/>
            <person name="Gordon S."/>
            <person name="Woyke T."/>
        </authorList>
    </citation>
    <scope>NUCLEOTIDE SEQUENCE</scope>
    <source>
        <strain evidence="9">ATCC 19860</strain>
    </source>
</reference>
<dbReference type="InterPro" id="IPR020827">
    <property type="entry name" value="Asparaginase/glutaminase_AS1"/>
</dbReference>
<dbReference type="HOGENOM" id="CLU_019134_1_2_4"/>
<dbReference type="Proteomes" id="UP000002482">
    <property type="component" value="Chromosome"/>
</dbReference>
<keyword evidence="10" id="KW-1185">Reference proteome</keyword>
<dbReference type="PROSITE" id="PS51732">
    <property type="entry name" value="ASN_GLN_ASE_3"/>
    <property type="match status" value="1"/>
</dbReference>
<evidence type="ECO:0000256" key="4">
    <source>
        <dbReference type="PIRSR" id="PIRSR001220-2"/>
    </source>
</evidence>
<evidence type="ECO:0000256" key="5">
    <source>
        <dbReference type="PROSITE-ProRule" id="PRU10099"/>
    </source>
</evidence>
<gene>
    <name evidence="9" type="ordered locus">Acav_2648</name>
</gene>
<organism evidence="9 10">
    <name type="scientific">Paracidovorax avenae (strain ATCC 19860 / DSM 7227 / CCUG 15838 / JCM 20985 / LMG 2117 / NCPPB 1011)</name>
    <name type="common">Acidovorax avenae</name>
    <dbReference type="NCBI Taxonomy" id="643561"/>
    <lineage>
        <taxon>Bacteria</taxon>
        <taxon>Pseudomonadati</taxon>
        <taxon>Pseudomonadota</taxon>
        <taxon>Betaproteobacteria</taxon>
        <taxon>Burkholderiales</taxon>
        <taxon>Comamonadaceae</taxon>
        <taxon>Paracidovorax</taxon>
    </lineage>
</organism>
<dbReference type="PRINTS" id="PR00139">
    <property type="entry name" value="ASNGLNASE"/>
</dbReference>
<evidence type="ECO:0000313" key="10">
    <source>
        <dbReference type="Proteomes" id="UP000002482"/>
    </source>
</evidence>
<dbReference type="SMART" id="SM00870">
    <property type="entry name" value="Asparaginase"/>
    <property type="match status" value="1"/>
</dbReference>
<dbReference type="PANTHER" id="PTHR11707:SF28">
    <property type="entry name" value="60 KDA LYSOPHOSPHOLIPASE"/>
    <property type="match status" value="1"/>
</dbReference>
<feature type="domain" description="Asparaginase/glutaminase C-terminal" evidence="8">
    <location>
        <begin position="230"/>
        <end position="301"/>
    </location>
</feature>
<feature type="binding site" evidence="4">
    <location>
        <begin position="99"/>
        <end position="100"/>
    </location>
    <ligand>
        <name>substrate</name>
    </ligand>
</feature>
<dbReference type="InterPro" id="IPR027473">
    <property type="entry name" value="L-asparaginase_C"/>
</dbReference>
<dbReference type="GeneID" id="34237169"/>
<dbReference type="InterPro" id="IPR004550">
    <property type="entry name" value="AsnASE_II"/>
</dbReference>
<dbReference type="Gene3D" id="3.40.50.40">
    <property type="match status" value="1"/>
</dbReference>
<feature type="binding site" evidence="4">
    <location>
        <position position="66"/>
    </location>
    <ligand>
        <name>substrate</name>
    </ligand>
</feature>
<evidence type="ECO:0000256" key="1">
    <source>
        <dbReference type="ARBA" id="ARBA00010518"/>
    </source>
</evidence>
<name>F0Q2B2_PARA1</name>
<dbReference type="EC" id="3.5.1.1" evidence="9"/>
<dbReference type="EMBL" id="CP002521">
    <property type="protein sequence ID" value="ADX46560.1"/>
    <property type="molecule type" value="Genomic_DNA"/>
</dbReference>
<dbReference type="PROSITE" id="PS00917">
    <property type="entry name" value="ASN_GLN_ASE_2"/>
    <property type="match status" value="1"/>
</dbReference>
<evidence type="ECO:0000313" key="9">
    <source>
        <dbReference type="EMBL" id="ADX46560.1"/>
    </source>
</evidence>
<dbReference type="GO" id="GO:0004067">
    <property type="term" value="F:asparaginase activity"/>
    <property type="evidence" value="ECO:0007669"/>
    <property type="project" value="UniProtKB-UniRule"/>
</dbReference>
<dbReference type="PROSITE" id="PS00144">
    <property type="entry name" value="ASN_GLN_ASE_1"/>
    <property type="match status" value="1"/>
</dbReference>